<dbReference type="Gene3D" id="1.10.10.160">
    <property type="match status" value="1"/>
</dbReference>
<dbReference type="InterPro" id="IPR014016">
    <property type="entry name" value="UvrD-like_ATP-bd"/>
</dbReference>
<dbReference type="InterPro" id="IPR014017">
    <property type="entry name" value="DNA_helicase_UvrD-like_C"/>
</dbReference>
<dbReference type="Pfam" id="PF13361">
    <property type="entry name" value="UvrD_C"/>
    <property type="match status" value="1"/>
</dbReference>
<keyword evidence="5 11" id="KW-0067">ATP-binding</keyword>
<keyword evidence="2 11" id="KW-0547">Nucleotide-binding</keyword>
<dbReference type="STRING" id="498257.G2WSF6"/>
<dbReference type="PROSITE" id="PS51217">
    <property type="entry name" value="UVRD_HELICASE_CTER"/>
    <property type="match status" value="1"/>
</dbReference>
<evidence type="ECO:0000256" key="1">
    <source>
        <dbReference type="ARBA" id="ARBA00009922"/>
    </source>
</evidence>
<evidence type="ECO:0000313" key="15">
    <source>
        <dbReference type="EMBL" id="EGY17877.1"/>
    </source>
</evidence>
<comment type="similarity">
    <text evidence="1">Belongs to the helicase family. UvrD subfamily.</text>
</comment>
<keyword evidence="6" id="KW-0238">DNA-binding</keyword>
<evidence type="ECO:0000256" key="8">
    <source>
        <dbReference type="ARBA" id="ARBA00034617"/>
    </source>
</evidence>
<evidence type="ECO:0000256" key="4">
    <source>
        <dbReference type="ARBA" id="ARBA00022806"/>
    </source>
</evidence>
<dbReference type="GO" id="GO:0003677">
    <property type="term" value="F:DNA binding"/>
    <property type="evidence" value="ECO:0007669"/>
    <property type="project" value="UniProtKB-KW"/>
</dbReference>
<comment type="catalytic activity">
    <reaction evidence="8">
        <text>Couples ATP hydrolysis with the unwinding of duplex DNA by translocating in the 3'-5' direction.</text>
        <dbReference type="EC" id="5.6.2.4"/>
    </reaction>
</comment>
<evidence type="ECO:0000256" key="3">
    <source>
        <dbReference type="ARBA" id="ARBA00022801"/>
    </source>
</evidence>
<dbReference type="RefSeq" id="XP_009648740.1">
    <property type="nucleotide sequence ID" value="XM_009650445.1"/>
</dbReference>
<dbReference type="PANTHER" id="PTHR11070:SF2">
    <property type="entry name" value="ATP-DEPENDENT DNA HELICASE SRS2"/>
    <property type="match status" value="1"/>
</dbReference>
<dbReference type="EMBL" id="DS572696">
    <property type="protein sequence ID" value="EGY17877.1"/>
    <property type="molecule type" value="Genomic_DNA"/>
</dbReference>
<evidence type="ECO:0000256" key="2">
    <source>
        <dbReference type="ARBA" id="ARBA00022741"/>
    </source>
</evidence>
<dbReference type="AlphaFoldDB" id="G2WSF6"/>
<protein>
    <recommendedName>
        <fullName evidence="9">DNA 3'-5' helicase</fullName>
        <ecNumber evidence="9">5.6.2.4</ecNumber>
    </recommendedName>
</protein>
<feature type="binding site" evidence="11">
    <location>
        <begin position="207"/>
        <end position="214"/>
    </location>
    <ligand>
        <name>ATP</name>
        <dbReference type="ChEBI" id="CHEBI:30616"/>
    </ligand>
</feature>
<dbReference type="InterPro" id="IPR013986">
    <property type="entry name" value="DExx_box_DNA_helicase_dom_sf"/>
</dbReference>
<dbReference type="GO" id="GO:0005634">
    <property type="term" value="C:nucleus"/>
    <property type="evidence" value="ECO:0007669"/>
    <property type="project" value="TreeGrafter"/>
</dbReference>
<dbReference type="GO" id="GO:0016787">
    <property type="term" value="F:hydrolase activity"/>
    <property type="evidence" value="ECO:0007669"/>
    <property type="project" value="UniProtKB-UniRule"/>
</dbReference>
<dbReference type="eggNOG" id="KOG2108">
    <property type="taxonomic scope" value="Eukaryota"/>
</dbReference>
<keyword evidence="16" id="KW-1185">Reference proteome</keyword>
<keyword evidence="3 11" id="KW-0378">Hydrolase</keyword>
<dbReference type="OMA" id="DYPDATT"/>
<feature type="region of interest" description="Disordered" evidence="12">
    <location>
        <begin position="894"/>
        <end position="928"/>
    </location>
</feature>
<dbReference type="InterPro" id="IPR027417">
    <property type="entry name" value="P-loop_NTPase"/>
</dbReference>
<dbReference type="EC" id="5.6.2.4" evidence="9"/>
<dbReference type="CDD" id="cd18807">
    <property type="entry name" value="SF1_C_UvrD"/>
    <property type="match status" value="1"/>
</dbReference>
<dbReference type="GeneID" id="20703022"/>
<keyword evidence="4 11" id="KW-0347">Helicase</keyword>
<feature type="region of interest" description="Disordered" evidence="12">
    <location>
        <begin position="963"/>
        <end position="1166"/>
    </location>
</feature>
<dbReference type="InParanoid" id="G2WSF6"/>
<dbReference type="PANTHER" id="PTHR11070">
    <property type="entry name" value="UVRD / RECB / PCRA DNA HELICASE FAMILY MEMBER"/>
    <property type="match status" value="1"/>
</dbReference>
<feature type="region of interest" description="Disordered" evidence="12">
    <location>
        <begin position="323"/>
        <end position="345"/>
    </location>
</feature>
<dbReference type="SUPFAM" id="SSF52540">
    <property type="entry name" value="P-loop containing nucleoside triphosphate hydrolases"/>
    <property type="match status" value="1"/>
</dbReference>
<dbReference type="InterPro" id="IPR000212">
    <property type="entry name" value="DNA_helicase_UvrD/REP"/>
</dbReference>
<feature type="compositionally biased region" description="Basic and acidic residues" evidence="12">
    <location>
        <begin position="1135"/>
        <end position="1146"/>
    </location>
</feature>
<proteinExistence type="inferred from homology"/>
<dbReference type="CDD" id="cd17932">
    <property type="entry name" value="DEXQc_UvrD"/>
    <property type="match status" value="1"/>
</dbReference>
<accession>G2WSF6</accession>
<organism evidence="15 16">
    <name type="scientific">Verticillium dahliae (strain VdLs.17 / ATCC MYA-4575 / FGSC 10137)</name>
    <name type="common">Verticillium wilt</name>
    <dbReference type="NCBI Taxonomy" id="498257"/>
    <lineage>
        <taxon>Eukaryota</taxon>
        <taxon>Fungi</taxon>
        <taxon>Dikarya</taxon>
        <taxon>Ascomycota</taxon>
        <taxon>Pezizomycotina</taxon>
        <taxon>Sordariomycetes</taxon>
        <taxon>Hypocreomycetidae</taxon>
        <taxon>Glomerellales</taxon>
        <taxon>Plectosphaerellaceae</taxon>
        <taxon>Verticillium</taxon>
    </lineage>
</organism>
<feature type="compositionally biased region" description="Basic and acidic residues" evidence="12">
    <location>
        <begin position="985"/>
        <end position="995"/>
    </location>
</feature>
<evidence type="ECO:0000313" key="16">
    <source>
        <dbReference type="Proteomes" id="UP000001611"/>
    </source>
</evidence>
<evidence type="ECO:0000259" key="14">
    <source>
        <dbReference type="PROSITE" id="PS51217"/>
    </source>
</evidence>
<comment type="catalytic activity">
    <reaction evidence="10">
        <text>ATP + H2O = ADP + phosphate + H(+)</text>
        <dbReference type="Rhea" id="RHEA:13065"/>
        <dbReference type="ChEBI" id="CHEBI:15377"/>
        <dbReference type="ChEBI" id="CHEBI:15378"/>
        <dbReference type="ChEBI" id="CHEBI:30616"/>
        <dbReference type="ChEBI" id="CHEBI:43474"/>
        <dbReference type="ChEBI" id="CHEBI:456216"/>
        <dbReference type="EC" id="5.6.2.4"/>
    </reaction>
</comment>
<dbReference type="KEGG" id="vda:VDAG_01559"/>
<dbReference type="Pfam" id="PF00580">
    <property type="entry name" value="UvrD-helicase"/>
    <property type="match status" value="1"/>
</dbReference>
<evidence type="ECO:0000256" key="11">
    <source>
        <dbReference type="PROSITE-ProRule" id="PRU00560"/>
    </source>
</evidence>
<gene>
    <name evidence="15" type="ORF">VDAG_01559</name>
</gene>
<dbReference type="PROSITE" id="PS51198">
    <property type="entry name" value="UVRD_HELICASE_ATP_BIND"/>
    <property type="match status" value="1"/>
</dbReference>
<keyword evidence="7" id="KW-0413">Isomerase</keyword>
<feature type="compositionally biased region" description="Basic and acidic residues" evidence="12">
    <location>
        <begin position="965"/>
        <end position="974"/>
    </location>
</feature>
<name>G2WSF6_VERDV</name>
<evidence type="ECO:0000256" key="12">
    <source>
        <dbReference type="SAM" id="MobiDB-lite"/>
    </source>
</evidence>
<dbReference type="Gene3D" id="3.40.50.300">
    <property type="entry name" value="P-loop containing nucleotide triphosphate hydrolases"/>
    <property type="match status" value="2"/>
</dbReference>
<evidence type="ECO:0000256" key="5">
    <source>
        <dbReference type="ARBA" id="ARBA00022840"/>
    </source>
</evidence>
<reference evidence="15 16" key="1">
    <citation type="submission" date="2008-03" db="EMBL/GenBank/DDBJ databases">
        <title>The Genome Sequence of Verticillium dahliae VdLs.17.</title>
        <authorList>
            <consortium name="The Broad Institute Genome Sequencing Platform"/>
            <person name="Ma L.-J.J."/>
            <person name="Klosterman S.J."/>
            <person name="Subbarao K."/>
            <person name="Dobinson K."/>
            <person name="Veronese P."/>
            <person name="Kang S."/>
            <person name="Gold S.E."/>
            <person name="Young S."/>
            <person name="Jaffe D."/>
            <person name="Gnerre S."/>
            <person name="Berlin A."/>
            <person name="Heiman D."/>
            <person name="Hepburn T."/>
            <person name="Sykes S."/>
            <person name="Alvarado L."/>
            <person name="Kodira C.D."/>
            <person name="Lander E."/>
            <person name="Galagan J."/>
            <person name="Nusbaum C."/>
            <person name="Birren B."/>
        </authorList>
    </citation>
    <scope>NUCLEOTIDE SEQUENCE [LARGE SCALE GENOMIC DNA]</scope>
    <source>
        <strain evidence="16">VdLs.17 / ATCC MYA-4575 / FGSC 10137</strain>
    </source>
</reference>
<feature type="compositionally biased region" description="Pro residues" evidence="12">
    <location>
        <begin position="1044"/>
        <end position="1055"/>
    </location>
</feature>
<evidence type="ECO:0000256" key="9">
    <source>
        <dbReference type="ARBA" id="ARBA00034808"/>
    </source>
</evidence>
<dbReference type="GO" id="GO:0043138">
    <property type="term" value="F:3'-5' DNA helicase activity"/>
    <property type="evidence" value="ECO:0007669"/>
    <property type="project" value="UniProtKB-EC"/>
</dbReference>
<feature type="domain" description="UvrD-like helicase C-terminal" evidence="14">
    <location>
        <begin position="462"/>
        <end position="772"/>
    </location>
</feature>
<dbReference type="HOGENOM" id="CLU_004585_4_2_1"/>
<evidence type="ECO:0000256" key="6">
    <source>
        <dbReference type="ARBA" id="ARBA00023125"/>
    </source>
</evidence>
<dbReference type="Proteomes" id="UP000001611">
    <property type="component" value="Chromosome 1"/>
</dbReference>
<evidence type="ECO:0000256" key="10">
    <source>
        <dbReference type="ARBA" id="ARBA00048988"/>
    </source>
</evidence>
<evidence type="ECO:0000256" key="7">
    <source>
        <dbReference type="ARBA" id="ARBA00023235"/>
    </source>
</evidence>
<dbReference type="Gene3D" id="1.10.486.10">
    <property type="entry name" value="PCRA, domain 4"/>
    <property type="match status" value="1"/>
</dbReference>
<feature type="domain" description="UvrD-like helicase ATP-binding" evidence="13">
    <location>
        <begin position="186"/>
        <end position="461"/>
    </location>
</feature>
<dbReference type="GO" id="GO:0000725">
    <property type="term" value="P:recombinational repair"/>
    <property type="evidence" value="ECO:0007669"/>
    <property type="project" value="TreeGrafter"/>
</dbReference>
<evidence type="ECO:0000259" key="13">
    <source>
        <dbReference type="PROSITE" id="PS51198"/>
    </source>
</evidence>
<dbReference type="OrthoDB" id="1470711at2759"/>
<dbReference type="FunCoup" id="G2WSF6">
    <property type="interactions" value="200"/>
</dbReference>
<sequence>MAVGASTPILWPLQVAIHRGMGQTFRIPVERSLGLYYVHPWQTVRYWRLVPSKDRHTPPADAARAPNLWELTGVQHAVKALIRRSFFAPLGKNVSGVSKSGKDPLGLTLRVVTQAPGDTPGPSSRSLNTGHVTSCCDFHFTRFQPITTRLTTAPNSNIHLLRSQWPSLFTMSLSSAAPSAAESLLASLNKAQCRAVTSSAPTVAILAGPGSGKTHTLTSRVVWLLENAGYHPADIVVATFTVKSAREMKERIGRALGDGREKKIVLGTFHSIARRYLAAYGQRIGLSQKFGIADDGDSRAVIQRICKRLGLVVDPHAVRSWISKKKAKGSEQHTAQRPNAKKPRENPEFEICFREYQDHLERSNLLDYDDLLTRCVELLRKHPSCVSNVQAVLIDEYQDTNGIQYELMRLFAQARDRITIVGDPDQSIYGWRSAEIKNLYRLLKDFPRTDEISLEENYRSSQAILDVSLKVIQQDKKRYQKLLLPVHNKGTRPVLRRLKTAANEAEWLVSEIRRAILMSGKMMNEDDVAILLRSAALSRHIESALGKCGMPYRMVGGKKFYERIEVKILIDYLRVIHQPENNDSLARIINVPRRGIGDVTIKSLVEEAETAKMDVWTLLMKHCRGDRKAQTNIKKAMEQKISGELIRMVMSMRKKVEEPPSGSPCYHLVDLIGDLLSQLNFQKYLQDMYPEEHEARWANVEEFINLAGDFMRELSATVEDDKLPTIDGVQQVEEKDALGRFLANVALASDSQKGEAENKPMVTISTIHAAKGLEWPVVFVPAVYNGSIPHARAEDLDEERRLLYVAMTRAQSLLYLSCPLYSSQAGGMGGGGEKAELSTFLPTEIHQSFARRGPSFSTEVIQEVGRILGRADSVPSAERIFAQMPLLERLEDTLYPVDPEESNPAGRADRNGFKRHRGPQANGDTPAEAYPQWQTATTMEAASAFTLPGFTTAGAHQTAIAAAKEVAEAARPQREQAGPGHANARRGETTKRPPDQRSLLGFVNKRQRSDPSGTASEPTPVAAVRSGLTRHVSTSHTAVAPYPRGQPAPPNPAAPALPGHRLTAPTMAKPTAKSRPPAGEAQAHYGFLSSSPAKSAVPQPGDDDAEAEQVVAPEARERPASCLHATTSMGQGVGRFERPALLKKEGGIAPIDRLRKPFKPLTMNRR</sequence>
<dbReference type="GO" id="GO:0005524">
    <property type="term" value="F:ATP binding"/>
    <property type="evidence" value="ECO:0007669"/>
    <property type="project" value="UniProtKB-UniRule"/>
</dbReference>